<dbReference type="PROSITE" id="PS50199">
    <property type="entry name" value="ZF_RANBP2_2"/>
    <property type="match status" value="1"/>
</dbReference>
<feature type="compositionally biased region" description="Polar residues" evidence="5">
    <location>
        <begin position="612"/>
        <end position="631"/>
    </location>
</feature>
<dbReference type="InterPro" id="IPR001876">
    <property type="entry name" value="Znf_RanBP2"/>
</dbReference>
<keyword evidence="3" id="KW-0862">Zinc</keyword>
<feature type="compositionally biased region" description="Pro residues" evidence="5">
    <location>
        <begin position="347"/>
        <end position="356"/>
    </location>
</feature>
<dbReference type="EMBL" id="KN834770">
    <property type="protein sequence ID" value="KIK61671.1"/>
    <property type="molecule type" value="Genomic_DNA"/>
</dbReference>
<evidence type="ECO:0000256" key="2">
    <source>
        <dbReference type="ARBA" id="ARBA00022771"/>
    </source>
</evidence>
<feature type="compositionally biased region" description="Low complexity" evidence="5">
    <location>
        <begin position="104"/>
        <end position="117"/>
    </location>
</feature>
<evidence type="ECO:0000313" key="8">
    <source>
        <dbReference type="Proteomes" id="UP000053593"/>
    </source>
</evidence>
<protein>
    <recommendedName>
        <fullName evidence="6">RanBP2-type domain-containing protein</fullName>
    </recommendedName>
</protein>
<organism evidence="7 8">
    <name type="scientific">Collybiopsis luxurians FD-317 M1</name>
    <dbReference type="NCBI Taxonomy" id="944289"/>
    <lineage>
        <taxon>Eukaryota</taxon>
        <taxon>Fungi</taxon>
        <taxon>Dikarya</taxon>
        <taxon>Basidiomycota</taxon>
        <taxon>Agaricomycotina</taxon>
        <taxon>Agaricomycetes</taxon>
        <taxon>Agaricomycetidae</taxon>
        <taxon>Agaricales</taxon>
        <taxon>Marasmiineae</taxon>
        <taxon>Omphalotaceae</taxon>
        <taxon>Collybiopsis</taxon>
        <taxon>Collybiopsis luxurians</taxon>
    </lineage>
</organism>
<feature type="compositionally biased region" description="Polar residues" evidence="5">
    <location>
        <begin position="170"/>
        <end position="211"/>
    </location>
</feature>
<feature type="region of interest" description="Disordered" evidence="5">
    <location>
        <begin position="1"/>
        <end position="29"/>
    </location>
</feature>
<reference evidence="7 8" key="1">
    <citation type="submission" date="2014-04" db="EMBL/GenBank/DDBJ databases">
        <title>Evolutionary Origins and Diversification of the Mycorrhizal Mutualists.</title>
        <authorList>
            <consortium name="DOE Joint Genome Institute"/>
            <consortium name="Mycorrhizal Genomics Consortium"/>
            <person name="Kohler A."/>
            <person name="Kuo A."/>
            <person name="Nagy L.G."/>
            <person name="Floudas D."/>
            <person name="Copeland A."/>
            <person name="Barry K.W."/>
            <person name="Cichocki N."/>
            <person name="Veneault-Fourrey C."/>
            <person name="LaButti K."/>
            <person name="Lindquist E.A."/>
            <person name="Lipzen A."/>
            <person name="Lundell T."/>
            <person name="Morin E."/>
            <person name="Murat C."/>
            <person name="Riley R."/>
            <person name="Ohm R."/>
            <person name="Sun H."/>
            <person name="Tunlid A."/>
            <person name="Henrissat B."/>
            <person name="Grigoriev I.V."/>
            <person name="Hibbett D.S."/>
            <person name="Martin F."/>
        </authorList>
    </citation>
    <scope>NUCLEOTIDE SEQUENCE [LARGE SCALE GENOMIC DNA]</scope>
    <source>
        <strain evidence="7 8">FD-317 M1</strain>
    </source>
</reference>
<feature type="compositionally biased region" description="Polar residues" evidence="5">
    <location>
        <begin position="71"/>
        <end position="94"/>
    </location>
</feature>
<feature type="compositionally biased region" description="Basic and acidic residues" evidence="5">
    <location>
        <begin position="452"/>
        <end position="474"/>
    </location>
</feature>
<feature type="compositionally biased region" description="Low complexity" evidence="5">
    <location>
        <begin position="1"/>
        <end position="20"/>
    </location>
</feature>
<keyword evidence="8" id="KW-1185">Reference proteome</keyword>
<keyword evidence="1" id="KW-0479">Metal-binding</keyword>
<evidence type="ECO:0000256" key="1">
    <source>
        <dbReference type="ARBA" id="ARBA00022723"/>
    </source>
</evidence>
<dbReference type="Pfam" id="PF00641">
    <property type="entry name" value="Zn_ribbon_RanBP"/>
    <property type="match status" value="3"/>
</dbReference>
<feature type="region of interest" description="Disordered" evidence="5">
    <location>
        <begin position="708"/>
        <end position="729"/>
    </location>
</feature>
<feature type="region of interest" description="Disordered" evidence="5">
    <location>
        <begin position="599"/>
        <end position="684"/>
    </location>
</feature>
<feature type="compositionally biased region" description="Low complexity" evidence="5">
    <location>
        <begin position="279"/>
        <end position="294"/>
    </location>
</feature>
<evidence type="ECO:0000256" key="3">
    <source>
        <dbReference type="ARBA" id="ARBA00022833"/>
    </source>
</evidence>
<keyword evidence="2 4" id="KW-0863">Zinc-finger</keyword>
<feature type="compositionally biased region" description="Low complexity" evidence="5">
    <location>
        <begin position="366"/>
        <end position="383"/>
    </location>
</feature>
<evidence type="ECO:0000259" key="6">
    <source>
        <dbReference type="PROSITE" id="PS50199"/>
    </source>
</evidence>
<evidence type="ECO:0000256" key="5">
    <source>
        <dbReference type="SAM" id="MobiDB-lite"/>
    </source>
</evidence>
<dbReference type="OrthoDB" id="79830at2759"/>
<dbReference type="HOGENOM" id="CLU_015888_0_0_1"/>
<dbReference type="PROSITE" id="PS01358">
    <property type="entry name" value="ZF_RANBP2_1"/>
    <property type="match status" value="1"/>
</dbReference>
<feature type="compositionally biased region" description="Basic residues" evidence="5">
    <location>
        <begin position="425"/>
        <end position="435"/>
    </location>
</feature>
<feature type="region of interest" description="Disordered" evidence="5">
    <location>
        <begin position="402"/>
        <end position="538"/>
    </location>
</feature>
<feature type="compositionally biased region" description="Low complexity" evidence="5">
    <location>
        <begin position="708"/>
        <end position="717"/>
    </location>
</feature>
<feature type="compositionally biased region" description="Low complexity" evidence="5">
    <location>
        <begin position="905"/>
        <end position="915"/>
    </location>
</feature>
<feature type="compositionally biased region" description="Basic and acidic residues" evidence="5">
    <location>
        <begin position="259"/>
        <end position="270"/>
    </location>
</feature>
<dbReference type="GO" id="GO:0008270">
    <property type="term" value="F:zinc ion binding"/>
    <property type="evidence" value="ECO:0007669"/>
    <property type="project" value="UniProtKB-KW"/>
</dbReference>
<dbReference type="Gene3D" id="4.10.1060.10">
    <property type="entry name" value="Zinc finger, RanBP2-type"/>
    <property type="match status" value="3"/>
</dbReference>
<gene>
    <name evidence="7" type="ORF">GYMLUDRAFT_260710</name>
</gene>
<name>A0A0D0C0D7_9AGAR</name>
<sequence length="975" mass="102376">MSGPARRGSRAATRSALASPYARPGSKKSSWSIAGFLSYLNPLRSWGQSQELPSYQLADNDDVKRAAAAESLSSRGQQISKSLNGKNHRSSSPIESAEGPPPSTASSSTSPTNATFSHDVSPESPQKGLEYLSKYLVERPKGAPLSAGESEELISIIKQSTPAEEHENFRFSTSPSTPVRGNSPLFPSTGTNSVPFSFSPSYVNPPSTPDSSPRKLLKENPNGTYRWKGGGSARPARNRFHSPAFGPSPRRTRLAMRGSPEKAAEPIKTDTKRRRVGEGASASSSPSGTSMPVRSPAPAPSPTRAAQAAHLPLASPSPLPSSKSTPNELKAPQKNGLRPSTSNLRAPPKPTAPAVPSPLRQAWGQSSSPTSSSRSSDDGLSTTQRVTKAASYMSELIKEVTPVKNLDVSNPYQAASPVKIVGIRPKPKPARRTRASGKPSVPPESLTNGKAPGEKDDCAKEKEMEMDKDVEERYSAQAIIEATLPKGSKRSRAPVNIGKGLPSSARSPSPPKPAPKPKSKFAPQIEEVEDEDEEERLRLSKKSKGIRLESTASINELHRKAFSSGPIIEEIDDEMTDGQAAAKPSEVIEVATGNGINGISKVPFSPPASTPVFPTSSSTRSPLLNPSSSGPKVSAIPKEPSKLRFSYKPEPTAPSDFSPTASSDTTPPLFSIGGEKSSGLNTATPSAPSAFSFGATSVPAAAAATPFATSSFTPAPSDTAATKRKAANDPKEYVGSLPVTSLPVFSFDDDQPLASGSGLSLRNNKAKAAVKEMSQSKLPQFDFNAPISLASTSTTASASTTVPVPEPPKAFNWTAAGLKPPDNSSEWECKTCLVRNKDSLATTCPACGTERPVPSKAPAKSFDWDAAGMKKPESGNAGEWTCSLCMLKNPASAVSKCNQCTEPRPGASSSSTSPIAPTPPSAASPPVEKPVVQSFDWAAAGLKPPQPKVGVWRCGLCGVENSEKATKCMACDTAR</sequence>
<feature type="compositionally biased region" description="Low complexity" evidence="5">
    <location>
        <begin position="302"/>
        <end position="326"/>
    </location>
</feature>
<feature type="compositionally biased region" description="Polar residues" evidence="5">
    <location>
        <begin position="655"/>
        <end position="668"/>
    </location>
</feature>
<dbReference type="SMART" id="SM00547">
    <property type="entry name" value="ZnF_RBZ"/>
    <property type="match status" value="3"/>
</dbReference>
<dbReference type="Proteomes" id="UP000053593">
    <property type="component" value="Unassembled WGS sequence"/>
</dbReference>
<accession>A0A0D0C0D7</accession>
<feature type="region of interest" description="Disordered" evidence="5">
    <location>
        <begin position="142"/>
        <end position="386"/>
    </location>
</feature>
<evidence type="ECO:0000313" key="7">
    <source>
        <dbReference type="EMBL" id="KIK61671.1"/>
    </source>
</evidence>
<feature type="domain" description="RanBP2-type" evidence="6">
    <location>
        <begin position="948"/>
        <end position="975"/>
    </location>
</feature>
<feature type="region of interest" description="Disordered" evidence="5">
    <location>
        <begin position="905"/>
        <end position="928"/>
    </location>
</feature>
<proteinExistence type="predicted"/>
<dbReference type="AlphaFoldDB" id="A0A0D0C0D7"/>
<evidence type="ECO:0000256" key="4">
    <source>
        <dbReference type="PROSITE-ProRule" id="PRU00322"/>
    </source>
</evidence>
<feature type="region of interest" description="Disordered" evidence="5">
    <location>
        <begin position="66"/>
        <end position="125"/>
    </location>
</feature>